<dbReference type="EMBL" id="KV425887">
    <property type="protein sequence ID" value="KZW02626.1"/>
    <property type="molecule type" value="Genomic_DNA"/>
</dbReference>
<dbReference type="AlphaFoldDB" id="A0A165PSZ6"/>
<dbReference type="OrthoDB" id="3176531at2759"/>
<evidence type="ECO:0008006" key="4">
    <source>
        <dbReference type="Google" id="ProtNLM"/>
    </source>
</evidence>
<dbReference type="STRING" id="1314781.A0A165PSZ6"/>
<protein>
    <recommendedName>
        <fullName evidence="4">SGNH hydrolase-type esterase domain-containing protein</fullName>
    </recommendedName>
</protein>
<proteinExistence type="predicted"/>
<evidence type="ECO:0000313" key="2">
    <source>
        <dbReference type="EMBL" id="KZW02626.1"/>
    </source>
</evidence>
<organism evidence="2 3">
    <name type="scientific">Exidia glandulosa HHB12029</name>
    <dbReference type="NCBI Taxonomy" id="1314781"/>
    <lineage>
        <taxon>Eukaryota</taxon>
        <taxon>Fungi</taxon>
        <taxon>Dikarya</taxon>
        <taxon>Basidiomycota</taxon>
        <taxon>Agaricomycotina</taxon>
        <taxon>Agaricomycetes</taxon>
        <taxon>Auriculariales</taxon>
        <taxon>Exidiaceae</taxon>
        <taxon>Exidia</taxon>
    </lineage>
</organism>
<dbReference type="InParanoid" id="A0A165PSZ6"/>
<feature type="chain" id="PRO_5007864249" description="SGNH hydrolase-type esterase domain-containing protein" evidence="1">
    <location>
        <begin position="24"/>
        <end position="522"/>
    </location>
</feature>
<name>A0A165PSZ6_EXIGL</name>
<keyword evidence="3" id="KW-1185">Reference proteome</keyword>
<feature type="signal peptide" evidence="1">
    <location>
        <begin position="1"/>
        <end position="23"/>
    </location>
</feature>
<evidence type="ECO:0000313" key="3">
    <source>
        <dbReference type="Proteomes" id="UP000077266"/>
    </source>
</evidence>
<dbReference type="Proteomes" id="UP000077266">
    <property type="component" value="Unassembled WGS sequence"/>
</dbReference>
<gene>
    <name evidence="2" type="ORF">EXIGLDRAFT_829154</name>
</gene>
<reference evidence="2 3" key="1">
    <citation type="journal article" date="2016" name="Mol. Biol. Evol.">
        <title>Comparative Genomics of Early-Diverging Mushroom-Forming Fungi Provides Insights into the Origins of Lignocellulose Decay Capabilities.</title>
        <authorList>
            <person name="Nagy L.G."/>
            <person name="Riley R."/>
            <person name="Tritt A."/>
            <person name="Adam C."/>
            <person name="Daum C."/>
            <person name="Floudas D."/>
            <person name="Sun H."/>
            <person name="Yadav J.S."/>
            <person name="Pangilinan J."/>
            <person name="Larsson K.H."/>
            <person name="Matsuura K."/>
            <person name="Barry K."/>
            <person name="Labutti K."/>
            <person name="Kuo R."/>
            <person name="Ohm R.A."/>
            <person name="Bhattacharya S.S."/>
            <person name="Shirouzu T."/>
            <person name="Yoshinaga Y."/>
            <person name="Martin F.M."/>
            <person name="Grigoriev I.V."/>
            <person name="Hibbett D.S."/>
        </authorList>
    </citation>
    <scope>NUCLEOTIDE SEQUENCE [LARGE SCALE GENOMIC DNA]</scope>
    <source>
        <strain evidence="2 3">HHB12029</strain>
    </source>
</reference>
<keyword evidence="1" id="KW-0732">Signal</keyword>
<accession>A0A165PSZ6</accession>
<sequence length="522" mass="57831">MVHSRPLILFVAATCVVLLSSLAFSSPREHVVALGHQVATGIVNLASAPSTSNSCPNPYTNTSNPPSGLLWPATPLPLAGTQTCTSVPSASSDFTIMACRQPDLCNAVDIVIKRTSAAHCAQVEEVMRNVPVSNDTEQTAFVRDHLGPDGFMIVVDGSERLARFQPDAYRGNCEYVFRLRFNNAGPVSLQIYWHYEDYFLFNENNLEWPIMATERTLLAEPLYVNICPTCPTHVAPPSSINATILDPIPVPEAACSSTQPVYGSYAPVSYLDAHWPGSFYEPLPPNQNSYRFIPAPSCEWKHAGTRYADHAPCYRTPQISVLFTGDSHMRVAFDGIVHRLAGNQYTMTESEKSGHKNASFPNRYIDFRWDPFGDGLLSSQCDEIAGFDIIGFEIGHHLHRFNTSEYTEHLKTVIDHITSLASTCPSPSGRPRQLLYITPPAVAPREDAFVRELKDRRTNLRISHWARIGLDLAAGRGWKTVDQYAYTTGFVRDTKDDAHFIETDGLDPVLDDIIAKLGICDV</sequence>
<evidence type="ECO:0000256" key="1">
    <source>
        <dbReference type="SAM" id="SignalP"/>
    </source>
</evidence>